<organism evidence="6 7">
    <name type="scientific">Fusarium falciforme</name>
    <dbReference type="NCBI Taxonomy" id="195108"/>
    <lineage>
        <taxon>Eukaryota</taxon>
        <taxon>Fungi</taxon>
        <taxon>Dikarya</taxon>
        <taxon>Ascomycota</taxon>
        <taxon>Pezizomycotina</taxon>
        <taxon>Sordariomycetes</taxon>
        <taxon>Hypocreomycetidae</taxon>
        <taxon>Hypocreales</taxon>
        <taxon>Nectriaceae</taxon>
        <taxon>Fusarium</taxon>
        <taxon>Fusarium solani species complex</taxon>
    </lineage>
</organism>
<dbReference type="InterPro" id="IPR050641">
    <property type="entry name" value="RIFMO-like"/>
</dbReference>
<dbReference type="Gene3D" id="3.40.30.120">
    <property type="match status" value="1"/>
</dbReference>
<evidence type="ECO:0000256" key="3">
    <source>
        <dbReference type="ARBA" id="ARBA00023002"/>
    </source>
</evidence>
<keyword evidence="7" id="KW-1185">Reference proteome</keyword>
<dbReference type="InterPro" id="IPR036188">
    <property type="entry name" value="FAD/NAD-bd_sf"/>
</dbReference>
<dbReference type="GO" id="GO:0016709">
    <property type="term" value="F:oxidoreductase activity, acting on paired donors, with incorporation or reduction of molecular oxygen, NAD(P)H as one donor, and incorporation of one atom of oxygen"/>
    <property type="evidence" value="ECO:0007669"/>
    <property type="project" value="UniProtKB-ARBA"/>
</dbReference>
<dbReference type="Pfam" id="PF21274">
    <property type="entry name" value="Rng_hyd_C"/>
    <property type="match status" value="1"/>
</dbReference>
<keyword evidence="2" id="KW-0274">FAD</keyword>
<feature type="domain" description="FAD-binding" evidence="5">
    <location>
        <begin position="34"/>
        <end position="395"/>
    </location>
</feature>
<evidence type="ECO:0000256" key="2">
    <source>
        <dbReference type="ARBA" id="ARBA00022827"/>
    </source>
</evidence>
<dbReference type="Gene3D" id="3.50.50.60">
    <property type="entry name" value="FAD/NAD(P)-binding domain"/>
    <property type="match status" value="1"/>
</dbReference>
<dbReference type="OrthoDB" id="2690153at2759"/>
<evidence type="ECO:0000256" key="4">
    <source>
        <dbReference type="SAM" id="MobiDB-lite"/>
    </source>
</evidence>
<dbReference type="PANTHER" id="PTHR43004">
    <property type="entry name" value="TRK SYSTEM POTASSIUM UPTAKE PROTEIN"/>
    <property type="match status" value="1"/>
</dbReference>
<comment type="caution">
    <text evidence="6">The sequence shown here is derived from an EMBL/GenBank/DDBJ whole genome shotgun (WGS) entry which is preliminary data.</text>
</comment>
<keyword evidence="1" id="KW-0285">Flavoprotein</keyword>
<reference evidence="6" key="1">
    <citation type="submission" date="2022-09" db="EMBL/GenBank/DDBJ databases">
        <title>Fusarium specimens isolated from Avocado Roots.</title>
        <authorList>
            <person name="Stajich J."/>
            <person name="Roper C."/>
            <person name="Heimlech-Rivalta G."/>
        </authorList>
    </citation>
    <scope>NUCLEOTIDE SEQUENCE</scope>
    <source>
        <strain evidence="6">A02</strain>
    </source>
</reference>
<sequence>MSSEIPTSNRTWRAHTESGSTSPGLRAAPACDIDTDVLIVGAGVTGLSLTALLGDYGVKTLTIAKHSGTAPTPRAHITNQRAMEVFRDMKIEDRVASMSTPLKELGNGVIATSLTGLEVARYGCYGAAAHQLSDFTRASPCELVNVPQNVLEPLLLARARETGAAIRFSTELVHIEQSSEHVVARVRQRHTEAEYVIRARYVVAADGARSSIASQLGFTFQGEPDLMTMTTTWFDADLTKYTAHRPAALYQMVRPGNAFWVGSGLLIAVTPFKEWVMNRQYDPRDGEADVSKASQAEYIRATLGIPDLEIHIKDVSKWSVNNVVANEYRAGRVLLAGDAAHRHPPAAGLGSNTCVQDANNLAWKLALVLSGHAGDGLLDSYHQERQPIGKQVVDHAILTLHNFARVPQALGFHRGQSREEGLAKLEELFSDVPGAEERRTHLAEVLKLQDRRSNALGIQLGQRYASRAVVDDGTPFPAHVRDPILYYEPTTHPGGYLPHAWVEHEGQRISSLDILQHGEFGLIVGIGGAPWVAAAETVGKDVGVKLPVYFIGYRCPYDDVLGEWRERREIGDFGALLVRPDHYIGWRCADRPPNPTELLRSALNQILARGKSELTS</sequence>
<dbReference type="Proteomes" id="UP001152087">
    <property type="component" value="Unassembled WGS sequence"/>
</dbReference>
<name>A0A9W8QRL4_9HYPO</name>
<proteinExistence type="predicted"/>
<gene>
    <name evidence="6" type="ORF">NW755_014030</name>
</gene>
<evidence type="ECO:0000313" key="7">
    <source>
        <dbReference type="Proteomes" id="UP001152087"/>
    </source>
</evidence>
<feature type="region of interest" description="Disordered" evidence="4">
    <location>
        <begin position="1"/>
        <end position="26"/>
    </location>
</feature>
<accession>A0A9W8QRL4</accession>
<dbReference type="EMBL" id="JAOQAV010000126">
    <property type="protein sequence ID" value="KAJ4177128.1"/>
    <property type="molecule type" value="Genomic_DNA"/>
</dbReference>
<dbReference type="Pfam" id="PF01494">
    <property type="entry name" value="FAD_binding_3"/>
    <property type="match status" value="1"/>
</dbReference>
<evidence type="ECO:0000313" key="6">
    <source>
        <dbReference type="EMBL" id="KAJ4177128.1"/>
    </source>
</evidence>
<feature type="compositionally biased region" description="Polar residues" evidence="4">
    <location>
        <begin position="1"/>
        <end position="23"/>
    </location>
</feature>
<dbReference type="InterPro" id="IPR002938">
    <property type="entry name" value="FAD-bd"/>
</dbReference>
<protein>
    <recommendedName>
        <fullName evidence="5">FAD-binding domain-containing protein</fullName>
    </recommendedName>
</protein>
<dbReference type="PRINTS" id="PR00420">
    <property type="entry name" value="RNGMNOXGNASE"/>
</dbReference>
<dbReference type="AlphaFoldDB" id="A0A9W8QRL4"/>
<evidence type="ECO:0000259" key="5">
    <source>
        <dbReference type="Pfam" id="PF01494"/>
    </source>
</evidence>
<evidence type="ECO:0000256" key="1">
    <source>
        <dbReference type="ARBA" id="ARBA00022630"/>
    </source>
</evidence>
<dbReference type="GO" id="GO:0071949">
    <property type="term" value="F:FAD binding"/>
    <property type="evidence" value="ECO:0007669"/>
    <property type="project" value="InterPro"/>
</dbReference>
<dbReference type="PANTHER" id="PTHR43004:SF8">
    <property type="entry name" value="FAD-BINDING DOMAIN-CONTAINING PROTEIN-RELATED"/>
    <property type="match status" value="1"/>
</dbReference>
<keyword evidence="3" id="KW-0560">Oxidoreductase</keyword>
<dbReference type="Gene3D" id="3.30.9.10">
    <property type="entry name" value="D-Amino Acid Oxidase, subunit A, domain 2"/>
    <property type="match status" value="1"/>
</dbReference>
<dbReference type="SUPFAM" id="SSF51905">
    <property type="entry name" value="FAD/NAD(P)-binding domain"/>
    <property type="match status" value="1"/>
</dbReference>